<keyword evidence="1" id="KW-0732">Signal</keyword>
<dbReference type="Proteomes" id="UP001368500">
    <property type="component" value="Unassembled WGS sequence"/>
</dbReference>
<dbReference type="InterPro" id="IPR031560">
    <property type="entry name" value="CzcE"/>
</dbReference>
<organism evidence="2 3">
    <name type="scientific">Pseudaquabacterium rugosum</name>
    <dbReference type="NCBI Taxonomy" id="2984194"/>
    <lineage>
        <taxon>Bacteria</taxon>
        <taxon>Pseudomonadati</taxon>
        <taxon>Pseudomonadota</taxon>
        <taxon>Betaproteobacteria</taxon>
        <taxon>Burkholderiales</taxon>
        <taxon>Sphaerotilaceae</taxon>
        <taxon>Pseudaquabacterium</taxon>
    </lineage>
</organism>
<dbReference type="InterPro" id="IPR038674">
    <property type="entry name" value="CzcE_sf"/>
</dbReference>
<proteinExistence type="predicted"/>
<reference evidence="2 3" key="1">
    <citation type="submission" date="2024-04" db="EMBL/GenBank/DDBJ databases">
        <title>Novel species of the genus Ideonella isolated from streams.</title>
        <authorList>
            <person name="Lu H."/>
        </authorList>
    </citation>
    <scope>NUCLEOTIDE SEQUENCE [LARGE SCALE GENOMIC DNA]</scope>
    <source>
        <strain evidence="2 3">BYS139W</strain>
    </source>
</reference>
<dbReference type="RefSeq" id="WP_341376890.1">
    <property type="nucleotide sequence ID" value="NZ_JBBUTF010000040.1"/>
</dbReference>
<evidence type="ECO:0000313" key="2">
    <source>
        <dbReference type="EMBL" id="MEK8029103.1"/>
    </source>
</evidence>
<feature type="chain" id="PRO_5046395210" evidence="1">
    <location>
        <begin position="26"/>
        <end position="109"/>
    </location>
</feature>
<accession>A0ABU9BHU0</accession>
<name>A0ABU9BHU0_9BURK</name>
<comment type="caution">
    <text evidence="2">The sequence shown here is derived from an EMBL/GenBank/DDBJ whole genome shotgun (WGS) entry which is preliminary data.</text>
</comment>
<evidence type="ECO:0000256" key="1">
    <source>
        <dbReference type="SAM" id="SignalP"/>
    </source>
</evidence>
<dbReference type="Gene3D" id="2.60.40.2280">
    <property type="entry name" value="Heavy-metal resistance protein CzcE"/>
    <property type="match status" value="1"/>
</dbReference>
<protein>
    <submittedName>
        <fullName evidence="2">CzcE family metal-binding protein</fullName>
    </submittedName>
</protein>
<sequence length="109" mass="11726">MNFRRIALPLAAAAAALITTVGAQAAPLKDVRLGELVSTTEVERVIAIGADTRWVNVQHGETVRFLLADGHSFTVDFNGIANSFDLNQVAPAGLLSQRVIAYVEQDHEN</sequence>
<keyword evidence="3" id="KW-1185">Reference proteome</keyword>
<gene>
    <name evidence="2" type="ORF">AACH11_24365</name>
</gene>
<feature type="signal peptide" evidence="1">
    <location>
        <begin position="1"/>
        <end position="25"/>
    </location>
</feature>
<dbReference type="EMBL" id="JBBUTF010000040">
    <property type="protein sequence ID" value="MEK8029103.1"/>
    <property type="molecule type" value="Genomic_DNA"/>
</dbReference>
<dbReference type="Pfam" id="PF16986">
    <property type="entry name" value="CzcE"/>
    <property type="match status" value="1"/>
</dbReference>
<evidence type="ECO:0000313" key="3">
    <source>
        <dbReference type="Proteomes" id="UP001368500"/>
    </source>
</evidence>